<evidence type="ECO:0000256" key="2">
    <source>
        <dbReference type="SAM" id="MobiDB-lite"/>
    </source>
</evidence>
<reference evidence="3 4" key="1">
    <citation type="submission" date="2020-07" db="EMBL/GenBank/DDBJ databases">
        <title>Sequencing the genomes of 1000 actinobacteria strains.</title>
        <authorList>
            <person name="Klenk H.-P."/>
        </authorList>
    </citation>
    <scope>NUCLEOTIDE SEQUENCE [LARGE SCALE GENOMIC DNA]</scope>
    <source>
        <strain evidence="3 4">DSM 26487</strain>
    </source>
</reference>
<evidence type="ECO:0000256" key="1">
    <source>
        <dbReference type="ARBA" id="ARBA00005721"/>
    </source>
</evidence>
<keyword evidence="4" id="KW-1185">Reference proteome</keyword>
<comment type="caution">
    <text evidence="3">The sequence shown here is derived from an EMBL/GenBank/DDBJ whole genome shotgun (WGS) entry which is preliminary data.</text>
</comment>
<dbReference type="RefSeq" id="WP_179658732.1">
    <property type="nucleotide sequence ID" value="NZ_JACBZR010000001.1"/>
</dbReference>
<dbReference type="InterPro" id="IPR005531">
    <property type="entry name" value="Asp23"/>
</dbReference>
<evidence type="ECO:0000313" key="3">
    <source>
        <dbReference type="EMBL" id="NYI78401.1"/>
    </source>
</evidence>
<evidence type="ECO:0000313" key="4">
    <source>
        <dbReference type="Proteomes" id="UP000564496"/>
    </source>
</evidence>
<name>A0A7Z0DMK2_9ACTN</name>
<feature type="region of interest" description="Disordered" evidence="2">
    <location>
        <begin position="1"/>
        <end position="24"/>
    </location>
</feature>
<organism evidence="3 4">
    <name type="scientific">Nocardioides panzhihuensis</name>
    <dbReference type="NCBI Taxonomy" id="860243"/>
    <lineage>
        <taxon>Bacteria</taxon>
        <taxon>Bacillati</taxon>
        <taxon>Actinomycetota</taxon>
        <taxon>Actinomycetes</taxon>
        <taxon>Propionibacteriales</taxon>
        <taxon>Nocardioidaceae</taxon>
        <taxon>Nocardioides</taxon>
    </lineage>
</organism>
<dbReference type="EMBL" id="JACBZR010000001">
    <property type="protein sequence ID" value="NYI78401.1"/>
    <property type="molecule type" value="Genomic_DNA"/>
</dbReference>
<comment type="similarity">
    <text evidence="1">Belongs to the asp23 family.</text>
</comment>
<accession>A0A7Z0DMK2</accession>
<gene>
    <name evidence="3" type="ORF">BJ988_003049</name>
</gene>
<dbReference type="AlphaFoldDB" id="A0A7Z0DMK2"/>
<protein>
    <submittedName>
        <fullName evidence="3">Putative alkaline shock family protein YloU</fullName>
    </submittedName>
</protein>
<sequence length="136" mass="14653">MVESPARQTAVLETDPEPADQAEDRGTLEVRNKALQRIVELAALRLPGTVAQSSKLGRITGMALPKADITAEGRAVRVKLDVAMIWPGNVTRIATAARDTVREEAFRLSGIEVRSVDVTVHAVDPTAADDTGRRVE</sequence>
<dbReference type="Proteomes" id="UP000564496">
    <property type="component" value="Unassembled WGS sequence"/>
</dbReference>
<proteinExistence type="inferred from homology"/>
<dbReference type="Pfam" id="PF03780">
    <property type="entry name" value="Asp23"/>
    <property type="match status" value="1"/>
</dbReference>